<organism evidence="7 8">
    <name type="scientific">Micrococcoides hystricis</name>
    <dbReference type="NCBI Taxonomy" id="1572761"/>
    <lineage>
        <taxon>Bacteria</taxon>
        <taxon>Bacillati</taxon>
        <taxon>Actinomycetota</taxon>
        <taxon>Actinomycetes</taxon>
        <taxon>Micrococcales</taxon>
        <taxon>Micrococcaceae</taxon>
        <taxon>Micrococcoides</taxon>
    </lineage>
</organism>
<dbReference type="Gene3D" id="3.50.50.60">
    <property type="entry name" value="FAD/NAD(P)-binding domain"/>
    <property type="match status" value="1"/>
</dbReference>
<evidence type="ECO:0000313" key="7">
    <source>
        <dbReference type="EMBL" id="MFC0582208.1"/>
    </source>
</evidence>
<evidence type="ECO:0000256" key="4">
    <source>
        <dbReference type="ARBA" id="ARBA00049872"/>
    </source>
</evidence>
<dbReference type="SUPFAM" id="SSF54373">
    <property type="entry name" value="FAD-linked reductases, C-terminal domain"/>
    <property type="match status" value="1"/>
</dbReference>
<proteinExistence type="predicted"/>
<evidence type="ECO:0000256" key="5">
    <source>
        <dbReference type="ARBA" id="ARBA00050018"/>
    </source>
</evidence>
<comment type="pathway">
    <text evidence="1">Cofactor biosynthesis; thiamine diphosphate biosynthesis.</text>
</comment>
<comment type="catalytic activity">
    <reaction evidence="4">
        <text>glycine + O2 + H2O = glyoxylate + H2O2 + NH4(+)</text>
        <dbReference type="Rhea" id="RHEA:11532"/>
        <dbReference type="ChEBI" id="CHEBI:15377"/>
        <dbReference type="ChEBI" id="CHEBI:15379"/>
        <dbReference type="ChEBI" id="CHEBI:16240"/>
        <dbReference type="ChEBI" id="CHEBI:28938"/>
        <dbReference type="ChEBI" id="CHEBI:36655"/>
        <dbReference type="ChEBI" id="CHEBI:57305"/>
        <dbReference type="EC" id="1.4.3.19"/>
    </reaction>
</comment>
<name>A0ABV6PAR3_9MICC</name>
<feature type="domain" description="FAD dependent oxidoreductase" evidence="6">
    <location>
        <begin position="5"/>
        <end position="352"/>
    </location>
</feature>
<dbReference type="RefSeq" id="WP_377459197.1">
    <property type="nucleotide sequence ID" value="NZ_JBHLUB010000029.1"/>
</dbReference>
<sequence>MNNFDVAIIGAGIIGQATAFHLATNNVSVALIDPAPATQASHAAAGMLAPIAEVQYQQQQLYPLMVAAGADWPELIDAVASATGRDESQLGYRHTETLVVGADSADRQYLMDLAGVQREHGMEVTPIPASAARRAEPALNPRLSAAVRIPSDHQVDPRIFLTELGAYFARPDVPVTHIEQAATGIDNTTVQLADGSAITANQIVVANGLGAADLAGLPALNLPLRPVHGDILRVRIPQRLQPLLTATVRAVVRGFPVYLVPRADGTMVIGATSREDDLTGPQIGGVYELLRDAQEVVPGVRECELLEVIARARPGTPDDVPLTGWLGPNLFLSTGYHRHGILLSALAARLTATELLGAEVGTPTDADAALLAAMNPHRFTAEGNSTS</sequence>
<keyword evidence="2" id="KW-0784">Thiamine biosynthesis</keyword>
<comment type="caution">
    <text evidence="7">The sequence shown here is derived from an EMBL/GenBank/DDBJ whole genome shotgun (WGS) entry which is preliminary data.</text>
</comment>
<dbReference type="GO" id="GO:0043799">
    <property type="term" value="F:glycine oxidase activity"/>
    <property type="evidence" value="ECO:0007669"/>
    <property type="project" value="UniProtKB-EC"/>
</dbReference>
<dbReference type="EMBL" id="JBHLUB010000029">
    <property type="protein sequence ID" value="MFC0582208.1"/>
    <property type="molecule type" value="Genomic_DNA"/>
</dbReference>
<evidence type="ECO:0000256" key="1">
    <source>
        <dbReference type="ARBA" id="ARBA00004948"/>
    </source>
</evidence>
<protein>
    <recommendedName>
        <fullName evidence="5">glycine oxidase</fullName>
        <ecNumber evidence="5">1.4.3.19</ecNumber>
    </recommendedName>
</protein>
<dbReference type="PANTHER" id="PTHR13847">
    <property type="entry name" value="SARCOSINE DEHYDROGENASE-RELATED"/>
    <property type="match status" value="1"/>
</dbReference>
<dbReference type="Pfam" id="PF01266">
    <property type="entry name" value="DAO"/>
    <property type="match status" value="1"/>
</dbReference>
<keyword evidence="3 7" id="KW-0560">Oxidoreductase</keyword>
<dbReference type="InterPro" id="IPR012727">
    <property type="entry name" value="Gly_oxidase_ThiO"/>
</dbReference>
<evidence type="ECO:0000256" key="3">
    <source>
        <dbReference type="ARBA" id="ARBA00023002"/>
    </source>
</evidence>
<evidence type="ECO:0000256" key="2">
    <source>
        <dbReference type="ARBA" id="ARBA00022977"/>
    </source>
</evidence>
<dbReference type="Gene3D" id="3.30.9.10">
    <property type="entry name" value="D-Amino Acid Oxidase, subunit A, domain 2"/>
    <property type="match status" value="1"/>
</dbReference>
<dbReference type="NCBIfam" id="TIGR02352">
    <property type="entry name" value="thiamin_ThiO"/>
    <property type="match status" value="1"/>
</dbReference>
<evidence type="ECO:0000313" key="8">
    <source>
        <dbReference type="Proteomes" id="UP001589862"/>
    </source>
</evidence>
<dbReference type="InterPro" id="IPR006076">
    <property type="entry name" value="FAD-dep_OxRdtase"/>
</dbReference>
<gene>
    <name evidence="7" type="primary">thiO</name>
    <name evidence="7" type="ORF">ACFFFR_07405</name>
</gene>
<reference evidence="7 8" key="1">
    <citation type="submission" date="2024-09" db="EMBL/GenBank/DDBJ databases">
        <authorList>
            <person name="Sun Q."/>
            <person name="Mori K."/>
        </authorList>
    </citation>
    <scope>NUCLEOTIDE SEQUENCE [LARGE SCALE GENOMIC DNA]</scope>
    <source>
        <strain evidence="7 8">NCAIM B.02604</strain>
    </source>
</reference>
<dbReference type="PANTHER" id="PTHR13847:SF289">
    <property type="entry name" value="GLYCINE OXIDASE"/>
    <property type="match status" value="1"/>
</dbReference>
<dbReference type="EC" id="1.4.3.19" evidence="5"/>
<dbReference type="SUPFAM" id="SSF51905">
    <property type="entry name" value="FAD/NAD(P)-binding domain"/>
    <property type="match status" value="1"/>
</dbReference>
<dbReference type="Proteomes" id="UP001589862">
    <property type="component" value="Unassembled WGS sequence"/>
</dbReference>
<accession>A0ABV6PAR3</accession>
<dbReference type="InterPro" id="IPR036188">
    <property type="entry name" value="FAD/NAD-bd_sf"/>
</dbReference>
<evidence type="ECO:0000259" key="6">
    <source>
        <dbReference type="Pfam" id="PF01266"/>
    </source>
</evidence>
<keyword evidence="8" id="KW-1185">Reference proteome</keyword>